<reference evidence="2" key="1">
    <citation type="submission" date="2020-05" db="EMBL/GenBank/DDBJ databases">
        <authorList>
            <person name="Chiriac C."/>
            <person name="Salcher M."/>
            <person name="Ghai R."/>
            <person name="Kavagutti S V."/>
        </authorList>
    </citation>
    <scope>NUCLEOTIDE SEQUENCE</scope>
</reference>
<evidence type="ECO:0000256" key="1">
    <source>
        <dbReference type="SAM" id="Coils"/>
    </source>
</evidence>
<proteinExistence type="predicted"/>
<sequence length="123" mass="13365">MGIDRSWVIPLRDLVDSGLLPTSSLALSASTQPAARTAIESPNHVIAPTPATAHLAEALAENRGLHAELARAQGEIEFLRALVVGRTPDAARTHRIRRPSPKRAVPRLNPRRHWIAKAALRTV</sequence>
<organism evidence="2">
    <name type="scientific">freshwater metagenome</name>
    <dbReference type="NCBI Taxonomy" id="449393"/>
    <lineage>
        <taxon>unclassified sequences</taxon>
        <taxon>metagenomes</taxon>
        <taxon>ecological metagenomes</taxon>
    </lineage>
</organism>
<accession>A0A6J7LRG0</accession>
<dbReference type="AlphaFoldDB" id="A0A6J7LRG0"/>
<dbReference type="EMBL" id="CAFBNE010000200">
    <property type="protein sequence ID" value="CAB4971350.1"/>
    <property type="molecule type" value="Genomic_DNA"/>
</dbReference>
<protein>
    <submittedName>
        <fullName evidence="2">Unannotated protein</fullName>
    </submittedName>
</protein>
<feature type="coiled-coil region" evidence="1">
    <location>
        <begin position="55"/>
        <end position="82"/>
    </location>
</feature>
<evidence type="ECO:0000313" key="2">
    <source>
        <dbReference type="EMBL" id="CAB4971350.1"/>
    </source>
</evidence>
<name>A0A6J7LRG0_9ZZZZ</name>
<keyword evidence="1" id="KW-0175">Coiled coil</keyword>
<gene>
    <name evidence="2" type="ORF">UFOPK3772_03405</name>
</gene>